<proteinExistence type="predicted"/>
<reference evidence="2" key="2">
    <citation type="submission" date="2020-09" db="EMBL/GenBank/DDBJ databases">
        <authorList>
            <person name="Sun Q."/>
            <person name="Zhou Y."/>
        </authorList>
    </citation>
    <scope>NUCLEOTIDE SEQUENCE</scope>
    <source>
        <strain evidence="2">CGMCC 4.7679</strain>
    </source>
</reference>
<name>A0A8H9J134_9PSEU</name>
<organism evidence="2 3">
    <name type="scientific">Amycolatopsis bartoniae</name>
    <dbReference type="NCBI Taxonomy" id="941986"/>
    <lineage>
        <taxon>Bacteria</taxon>
        <taxon>Bacillati</taxon>
        <taxon>Actinomycetota</taxon>
        <taxon>Actinomycetes</taxon>
        <taxon>Pseudonocardiales</taxon>
        <taxon>Pseudonocardiaceae</taxon>
        <taxon>Amycolatopsis</taxon>
    </lineage>
</organism>
<feature type="region of interest" description="Disordered" evidence="1">
    <location>
        <begin position="1"/>
        <end position="32"/>
    </location>
</feature>
<protein>
    <submittedName>
        <fullName evidence="2">Uncharacterized protein</fullName>
    </submittedName>
</protein>
<accession>A0A8H9J134</accession>
<sequence length="71" mass="7297">MQNDVEPAAGEGGKPQSARARVPDHPAAGAAHPEGVDHLAHQVHTSDASERAHKLVWTGAARTWFPGGAAG</sequence>
<evidence type="ECO:0000256" key="1">
    <source>
        <dbReference type="SAM" id="MobiDB-lite"/>
    </source>
</evidence>
<comment type="caution">
    <text evidence="2">The sequence shown here is derived from an EMBL/GenBank/DDBJ whole genome shotgun (WGS) entry which is preliminary data.</text>
</comment>
<evidence type="ECO:0000313" key="2">
    <source>
        <dbReference type="EMBL" id="GHF69768.1"/>
    </source>
</evidence>
<dbReference type="AlphaFoldDB" id="A0A8H9J134"/>
<dbReference type="Proteomes" id="UP000658656">
    <property type="component" value="Unassembled WGS sequence"/>
</dbReference>
<reference evidence="2" key="1">
    <citation type="journal article" date="2014" name="Int. J. Syst. Evol. Microbiol.">
        <title>Complete genome sequence of Corynebacterium casei LMG S-19264T (=DSM 44701T), isolated from a smear-ripened cheese.</title>
        <authorList>
            <consortium name="US DOE Joint Genome Institute (JGI-PGF)"/>
            <person name="Walter F."/>
            <person name="Albersmeier A."/>
            <person name="Kalinowski J."/>
            <person name="Ruckert C."/>
        </authorList>
    </citation>
    <scope>NUCLEOTIDE SEQUENCE</scope>
    <source>
        <strain evidence="2">CGMCC 4.7679</strain>
    </source>
</reference>
<keyword evidence="3" id="KW-1185">Reference proteome</keyword>
<dbReference type="EMBL" id="BNAV01000008">
    <property type="protein sequence ID" value="GHF69768.1"/>
    <property type="molecule type" value="Genomic_DNA"/>
</dbReference>
<gene>
    <name evidence="2" type="ORF">GCM10017566_49350</name>
</gene>
<evidence type="ECO:0000313" key="3">
    <source>
        <dbReference type="Proteomes" id="UP000658656"/>
    </source>
</evidence>